<evidence type="ECO:0000313" key="2">
    <source>
        <dbReference type="Proteomes" id="UP001163223"/>
    </source>
</evidence>
<sequence>MSASARGLFHATGKRSKAVRVRDLAGDIVTAPALERRAGEFYATPPEPTRAILAVEGARLRQFPAIWEPAAGNGAIARELEAVGLPVILSDLVDRGCGAIIRDFYAFNEAPAAAILINPPFDQCSWKGAEARWLYHALEHLRVAYMALLLPWGWPGAAGLADLWHRFPPARVHLMRWRVDFAGQGASPALNGWFVWDCTHRGAPALLMLDRADVRQADMFEGAP</sequence>
<dbReference type="Proteomes" id="UP001163223">
    <property type="component" value="Chromosome"/>
</dbReference>
<protein>
    <submittedName>
        <fullName evidence="1">Uncharacterized protein</fullName>
    </submittedName>
</protein>
<keyword evidence="2" id="KW-1185">Reference proteome</keyword>
<organism evidence="1 2">
    <name type="scientific">Antarcticirhabdus aurantiaca</name>
    <dbReference type="NCBI Taxonomy" id="2606717"/>
    <lineage>
        <taxon>Bacteria</taxon>
        <taxon>Pseudomonadati</taxon>
        <taxon>Pseudomonadota</taxon>
        <taxon>Alphaproteobacteria</taxon>
        <taxon>Hyphomicrobiales</taxon>
        <taxon>Aurantimonadaceae</taxon>
        <taxon>Antarcticirhabdus</taxon>
    </lineage>
</organism>
<name>A0ACD4NJB8_9HYPH</name>
<proteinExistence type="predicted"/>
<dbReference type="EMBL" id="CP113520">
    <property type="protein sequence ID" value="WAJ26884.1"/>
    <property type="molecule type" value="Genomic_DNA"/>
</dbReference>
<gene>
    <name evidence="1" type="ORF">OXU80_18720</name>
</gene>
<evidence type="ECO:0000313" key="1">
    <source>
        <dbReference type="EMBL" id="WAJ26884.1"/>
    </source>
</evidence>
<accession>A0ACD4NJB8</accession>
<reference evidence="1" key="1">
    <citation type="submission" date="2022-11" db="EMBL/GenBank/DDBJ databases">
        <title>beta-Carotene-producing bacterium, Jeongeuplla avenae sp. nov., alleviates the salt stress of Arabidopsis seedlings.</title>
        <authorList>
            <person name="Jiang L."/>
            <person name="Lee J."/>
        </authorList>
    </citation>
    <scope>NUCLEOTIDE SEQUENCE</scope>
    <source>
        <strain evidence="1">DY_R2A_6</strain>
    </source>
</reference>